<evidence type="ECO:0000313" key="2">
    <source>
        <dbReference type="EMBL" id="PWQ92742.1"/>
    </source>
</evidence>
<accession>A0A317C9L0</accession>
<dbReference type="InterPro" id="IPR007712">
    <property type="entry name" value="RelE/ParE_toxin"/>
</dbReference>
<sequence length="106" mass="12279">MKTESVVSYTVTLSEDAFEDLREVAHYIESFAPEKAEMFVGDIIDHFENVLGQFPHSGKLYLKQIRKLTYKKHTAFYIVDDEYRSVEILHVIDLAKPLEERGIDLG</sequence>
<dbReference type="AlphaFoldDB" id="A0A317C9L0"/>
<evidence type="ECO:0000313" key="3">
    <source>
        <dbReference type="Proteomes" id="UP000245539"/>
    </source>
</evidence>
<name>A0A317C9L0_9GAMM</name>
<dbReference type="InterPro" id="IPR035093">
    <property type="entry name" value="RelE/ParE_toxin_dom_sf"/>
</dbReference>
<comment type="caution">
    <text evidence="2">The sequence shown here is derived from an EMBL/GenBank/DDBJ whole genome shotgun (WGS) entry which is preliminary data.</text>
</comment>
<keyword evidence="3" id="KW-1185">Reference proteome</keyword>
<keyword evidence="1" id="KW-1277">Toxin-antitoxin system</keyword>
<proteinExistence type="predicted"/>
<dbReference type="Pfam" id="PF05016">
    <property type="entry name" value="ParE_toxin"/>
    <property type="match status" value="1"/>
</dbReference>
<evidence type="ECO:0008006" key="4">
    <source>
        <dbReference type="Google" id="ProtNLM"/>
    </source>
</evidence>
<protein>
    <recommendedName>
        <fullName evidence="4">Type II toxin-antitoxin system RelE/ParE family toxin</fullName>
    </recommendedName>
</protein>
<gene>
    <name evidence="2" type="ORF">DKW60_19695</name>
</gene>
<dbReference type="Proteomes" id="UP000245539">
    <property type="component" value="Unassembled WGS sequence"/>
</dbReference>
<dbReference type="Gene3D" id="3.30.2310.20">
    <property type="entry name" value="RelE-like"/>
    <property type="match status" value="1"/>
</dbReference>
<organism evidence="2 3">
    <name type="scientific">Leucothrix pacifica</name>
    <dbReference type="NCBI Taxonomy" id="1247513"/>
    <lineage>
        <taxon>Bacteria</taxon>
        <taxon>Pseudomonadati</taxon>
        <taxon>Pseudomonadota</taxon>
        <taxon>Gammaproteobacteria</taxon>
        <taxon>Thiotrichales</taxon>
        <taxon>Thiotrichaceae</taxon>
        <taxon>Leucothrix</taxon>
    </lineage>
</organism>
<evidence type="ECO:0000256" key="1">
    <source>
        <dbReference type="ARBA" id="ARBA00022649"/>
    </source>
</evidence>
<reference evidence="2 3" key="1">
    <citation type="submission" date="2018-05" db="EMBL/GenBank/DDBJ databases">
        <title>Leucothrix arctica sp. nov., isolated from Arctic seawater.</title>
        <authorList>
            <person name="Choi A."/>
            <person name="Baek K."/>
        </authorList>
    </citation>
    <scope>NUCLEOTIDE SEQUENCE [LARGE SCALE GENOMIC DNA]</scope>
    <source>
        <strain evidence="2 3">JCM 18388</strain>
    </source>
</reference>
<dbReference type="EMBL" id="QGKM01000077">
    <property type="protein sequence ID" value="PWQ92742.1"/>
    <property type="molecule type" value="Genomic_DNA"/>
</dbReference>